<feature type="transmembrane region" description="Helical" evidence="14">
    <location>
        <begin position="398"/>
        <end position="418"/>
    </location>
</feature>
<keyword evidence="17" id="KW-1185">Reference proteome</keyword>
<dbReference type="GO" id="GO:0022857">
    <property type="term" value="F:transmembrane transporter activity"/>
    <property type="evidence" value="ECO:0007669"/>
    <property type="project" value="InterPro"/>
</dbReference>
<keyword evidence="11 14" id="KW-0472">Membrane</keyword>
<dbReference type="Pfam" id="PF00083">
    <property type="entry name" value="Sugar_tr"/>
    <property type="match status" value="1"/>
</dbReference>
<evidence type="ECO:0000313" key="16">
    <source>
        <dbReference type="EMBL" id="WWC89647.1"/>
    </source>
</evidence>
<evidence type="ECO:0000256" key="11">
    <source>
        <dbReference type="ARBA" id="ARBA00023136"/>
    </source>
</evidence>
<dbReference type="PRINTS" id="PR00793">
    <property type="entry name" value="PROAMNOPTASE"/>
</dbReference>
<comment type="subcellular location">
    <subcellularLocation>
        <location evidence="3">Cytoplasm</location>
    </subcellularLocation>
    <subcellularLocation>
        <location evidence="2">Membrane</location>
    </subcellularLocation>
</comment>
<comment type="catalytic activity">
    <reaction evidence="1 12">
        <text>Release of N-terminal proline from a peptide.</text>
        <dbReference type="EC" id="3.4.11.5"/>
    </reaction>
</comment>
<evidence type="ECO:0000259" key="15">
    <source>
        <dbReference type="Pfam" id="PF00561"/>
    </source>
</evidence>
<dbReference type="GO" id="GO:0004177">
    <property type="term" value="F:aminopeptidase activity"/>
    <property type="evidence" value="ECO:0007669"/>
    <property type="project" value="UniProtKB-KW"/>
</dbReference>
<evidence type="ECO:0000256" key="6">
    <source>
        <dbReference type="ARBA" id="ARBA00022490"/>
    </source>
</evidence>
<feature type="region of interest" description="Disordered" evidence="13">
    <location>
        <begin position="585"/>
        <end position="608"/>
    </location>
</feature>
<dbReference type="InterPro" id="IPR005828">
    <property type="entry name" value="MFS_sugar_transport-like"/>
</dbReference>
<keyword evidence="10 14" id="KW-1133">Transmembrane helix</keyword>
<protein>
    <recommendedName>
        <fullName evidence="12">Proline iminopeptidase</fullName>
        <ecNumber evidence="12">3.4.11.5</ecNumber>
    </recommendedName>
</protein>
<evidence type="ECO:0000256" key="7">
    <source>
        <dbReference type="ARBA" id="ARBA00022670"/>
    </source>
</evidence>
<evidence type="ECO:0000256" key="13">
    <source>
        <dbReference type="SAM" id="MobiDB-lite"/>
    </source>
</evidence>
<evidence type="ECO:0000256" key="14">
    <source>
        <dbReference type="SAM" id="Phobius"/>
    </source>
</evidence>
<evidence type="ECO:0000256" key="9">
    <source>
        <dbReference type="ARBA" id="ARBA00022801"/>
    </source>
</evidence>
<sequence length="608" mass="68328">MHSPYAPHKAFDEGYIQVSELYKLHDTQSGNPKGKPVEQRLTSHRHGGPGSGAGLKDTVFFDPEVFRVIVFSQRGAGKSLPSGEIRENTTCDLVEDIEKIREKLGIQKWLVFGGSWGSTLSLVYAESHPERVAGLILRGIYLADDAETQWFYQTQTKAYFPEEWEEFASIIAPEKRHNIIYAYNELLHYPDKAIREKAARQWTIYESSCYKLIQDPDYADRAGRDPTIWAKTVIEAHYFLHNSFFEDGFIISEAQISKIRHIPCYMVNGRYDVCCPPHTANKLRRAYGEQSKITWIPDAGHTAMEKGTMTELSKIRGVPMDDPAIVAEAQEIRRYDQWQEQNDSSGIFSFITTARLRKRMFHVFVPMLAVQLSGIALLTIYAVIIYQSLGLTTQKASLLLNSCLSIAYAVAALLSSYVVEKLGRRTCITYGSLVNTLGLACITGIAIGTENNRSNVANGFVVFFIVFITFSYWMLWTGPTTIYVNEIMPSHAREYGVAMANVVPIAIGIAIGQKLPLASANLGAKSYSILLAMSAFGTLLVWIFVKEPKGLSIERIDALFGEHDHVDEQEDQVQAQEVQYAEEIQHDQDEKKGSDVKHLEDLSHVRSA</sequence>
<evidence type="ECO:0000256" key="5">
    <source>
        <dbReference type="ARBA" id="ARBA00022438"/>
    </source>
</evidence>
<dbReference type="RefSeq" id="XP_066076410.1">
    <property type="nucleotide sequence ID" value="XM_066220313.1"/>
</dbReference>
<gene>
    <name evidence="16" type="ORF">L201_004572</name>
</gene>
<dbReference type="Pfam" id="PF00561">
    <property type="entry name" value="Abhydrolase_1"/>
    <property type="match status" value="1"/>
</dbReference>
<feature type="transmembrane region" description="Helical" evidence="14">
    <location>
        <begin position="455"/>
        <end position="475"/>
    </location>
</feature>
<keyword evidence="7 12" id="KW-0645">Protease</keyword>
<dbReference type="InterPro" id="IPR000073">
    <property type="entry name" value="AB_hydrolase_1"/>
</dbReference>
<accession>A0AAX4JW70</accession>
<proteinExistence type="inferred from homology"/>
<dbReference type="InterPro" id="IPR036259">
    <property type="entry name" value="MFS_trans_sf"/>
</dbReference>
<dbReference type="InterPro" id="IPR002410">
    <property type="entry name" value="Peptidase_S33"/>
</dbReference>
<evidence type="ECO:0000256" key="8">
    <source>
        <dbReference type="ARBA" id="ARBA00022692"/>
    </source>
</evidence>
<evidence type="ECO:0000256" key="12">
    <source>
        <dbReference type="RuleBase" id="RU003421"/>
    </source>
</evidence>
<dbReference type="NCBIfam" id="TIGR01249">
    <property type="entry name" value="pro_imino_pep_1"/>
    <property type="match status" value="1"/>
</dbReference>
<dbReference type="AlphaFoldDB" id="A0AAX4JW70"/>
<dbReference type="EC" id="3.4.11.5" evidence="12"/>
<dbReference type="GeneID" id="91095242"/>
<feature type="transmembrane region" description="Helical" evidence="14">
    <location>
        <begin position="430"/>
        <end position="449"/>
    </location>
</feature>
<feature type="transmembrane region" description="Helical" evidence="14">
    <location>
        <begin position="363"/>
        <end position="386"/>
    </location>
</feature>
<dbReference type="Gene3D" id="3.40.50.1820">
    <property type="entry name" value="alpha/beta hydrolase"/>
    <property type="match status" value="1"/>
</dbReference>
<evidence type="ECO:0000256" key="3">
    <source>
        <dbReference type="ARBA" id="ARBA00004496"/>
    </source>
</evidence>
<evidence type="ECO:0000313" key="17">
    <source>
        <dbReference type="Proteomes" id="UP001355207"/>
    </source>
</evidence>
<dbReference type="SUPFAM" id="SSF103473">
    <property type="entry name" value="MFS general substrate transporter"/>
    <property type="match status" value="1"/>
</dbReference>
<reference evidence="16 17" key="1">
    <citation type="submission" date="2024-01" db="EMBL/GenBank/DDBJ databases">
        <title>Comparative genomics of Cryptococcus and Kwoniella reveals pathogenesis evolution and contrasting modes of karyotype evolution via chromosome fusion or intercentromeric recombination.</title>
        <authorList>
            <person name="Coelho M.A."/>
            <person name="David-Palma M."/>
            <person name="Shea T."/>
            <person name="Bowers K."/>
            <person name="McGinley-Smith S."/>
            <person name="Mohammad A.W."/>
            <person name="Gnirke A."/>
            <person name="Yurkov A.M."/>
            <person name="Nowrousian M."/>
            <person name="Sun S."/>
            <person name="Cuomo C.A."/>
            <person name="Heitman J."/>
        </authorList>
    </citation>
    <scope>NUCLEOTIDE SEQUENCE [LARGE SCALE GENOMIC DNA]</scope>
    <source>
        <strain evidence="16 17">CBS 6074</strain>
    </source>
</reference>
<evidence type="ECO:0000256" key="10">
    <source>
        <dbReference type="ARBA" id="ARBA00022989"/>
    </source>
</evidence>
<dbReference type="PANTHER" id="PTHR43722:SF1">
    <property type="entry name" value="PROLINE IMINOPEPTIDASE"/>
    <property type="match status" value="1"/>
</dbReference>
<keyword evidence="9 12" id="KW-0378">Hydrolase</keyword>
<evidence type="ECO:0000256" key="4">
    <source>
        <dbReference type="ARBA" id="ARBA00010088"/>
    </source>
</evidence>
<dbReference type="GO" id="GO:0006508">
    <property type="term" value="P:proteolysis"/>
    <property type="evidence" value="ECO:0007669"/>
    <property type="project" value="UniProtKB-KW"/>
</dbReference>
<keyword evidence="8 14" id="KW-0812">Transmembrane</keyword>
<dbReference type="Proteomes" id="UP001355207">
    <property type="component" value="Chromosome 6"/>
</dbReference>
<dbReference type="InterPro" id="IPR029058">
    <property type="entry name" value="AB_hydrolase_fold"/>
</dbReference>
<dbReference type="Gene3D" id="1.20.1250.20">
    <property type="entry name" value="MFS general substrate transporter like domains"/>
    <property type="match status" value="1"/>
</dbReference>
<feature type="transmembrane region" description="Helical" evidence="14">
    <location>
        <begin position="527"/>
        <end position="545"/>
    </location>
</feature>
<feature type="region of interest" description="Disordered" evidence="13">
    <location>
        <begin position="27"/>
        <end position="54"/>
    </location>
</feature>
<dbReference type="GO" id="GO:0005737">
    <property type="term" value="C:cytoplasm"/>
    <property type="evidence" value="ECO:0007669"/>
    <property type="project" value="UniProtKB-SubCell"/>
</dbReference>
<dbReference type="EMBL" id="CP144103">
    <property type="protein sequence ID" value="WWC89647.1"/>
    <property type="molecule type" value="Genomic_DNA"/>
</dbReference>
<keyword evidence="5 12" id="KW-0031">Aminopeptidase</keyword>
<feature type="transmembrane region" description="Helical" evidence="14">
    <location>
        <begin position="495"/>
        <end position="515"/>
    </location>
</feature>
<dbReference type="GO" id="GO:0016020">
    <property type="term" value="C:membrane"/>
    <property type="evidence" value="ECO:0007669"/>
    <property type="project" value="UniProtKB-SubCell"/>
</dbReference>
<dbReference type="InterPro" id="IPR005944">
    <property type="entry name" value="Pro_iminopeptidase"/>
</dbReference>
<evidence type="ECO:0000256" key="1">
    <source>
        <dbReference type="ARBA" id="ARBA00001585"/>
    </source>
</evidence>
<evidence type="ECO:0000256" key="2">
    <source>
        <dbReference type="ARBA" id="ARBA00004370"/>
    </source>
</evidence>
<dbReference type="SUPFAM" id="SSF53474">
    <property type="entry name" value="alpha/beta-Hydrolases"/>
    <property type="match status" value="1"/>
</dbReference>
<dbReference type="PANTHER" id="PTHR43722">
    <property type="entry name" value="PROLINE IMINOPEPTIDASE"/>
    <property type="match status" value="1"/>
</dbReference>
<keyword evidence="6" id="KW-0963">Cytoplasm</keyword>
<name>A0AAX4JW70_9TREE</name>
<comment type="similarity">
    <text evidence="4 12">Belongs to the peptidase S33 family.</text>
</comment>
<organism evidence="16 17">
    <name type="scientific">Kwoniella dendrophila CBS 6074</name>
    <dbReference type="NCBI Taxonomy" id="1295534"/>
    <lineage>
        <taxon>Eukaryota</taxon>
        <taxon>Fungi</taxon>
        <taxon>Dikarya</taxon>
        <taxon>Basidiomycota</taxon>
        <taxon>Agaricomycotina</taxon>
        <taxon>Tremellomycetes</taxon>
        <taxon>Tremellales</taxon>
        <taxon>Cryptococcaceae</taxon>
        <taxon>Kwoniella</taxon>
    </lineage>
</organism>
<feature type="domain" description="AB hydrolase-1" evidence="15">
    <location>
        <begin position="46"/>
        <end position="306"/>
    </location>
</feature>